<dbReference type="PANTHER" id="PTHR22946:SF9">
    <property type="entry name" value="POLYKETIDE TRANSFERASE AF380"/>
    <property type="match status" value="1"/>
</dbReference>
<name>A0A2A6E163_9BACL</name>
<accession>A0A2A6E163</accession>
<dbReference type="EMBL" id="MOXJ01000009">
    <property type="protein sequence ID" value="PDO10754.1"/>
    <property type="molecule type" value="Genomic_DNA"/>
</dbReference>
<dbReference type="AlphaFoldDB" id="A0A2A6E163"/>
<keyword evidence="1 3" id="KW-0378">Hydrolase</keyword>
<dbReference type="Pfam" id="PF12146">
    <property type="entry name" value="Hydrolase_4"/>
    <property type="match status" value="1"/>
</dbReference>
<dbReference type="InterPro" id="IPR029058">
    <property type="entry name" value="AB_hydrolase_fold"/>
</dbReference>
<proteinExistence type="predicted"/>
<evidence type="ECO:0000256" key="1">
    <source>
        <dbReference type="ARBA" id="ARBA00022801"/>
    </source>
</evidence>
<evidence type="ECO:0000313" key="3">
    <source>
        <dbReference type="EMBL" id="PDO10754.1"/>
    </source>
</evidence>
<sequence>MERSIAIRSGDMTLSGVLHTPSSADQAGNKGRRPFVLICHGFVGNKIGANRLFVKAARALCAAGHSVLRFDFGGCGESTGEYGSTGLGSMIEQTRHVLDYAFSADWVDPERVAVLGHSLGGAVALLAAARDRRIRALILWSPVAHPLHDIVQIVGRHVYERCKAEGAADYLGYRLTAAFFESLEQFQPFQEARKFFGDVLLVHGTSDEVIPVDYSFLYQKAFWLRGEGSCEKEIILQADHTFSSSEACHRAISRTVEWLGALAARKREWNDWTI</sequence>
<dbReference type="PANTHER" id="PTHR22946">
    <property type="entry name" value="DIENELACTONE HYDROLASE DOMAIN-CONTAINING PROTEIN-RELATED"/>
    <property type="match status" value="1"/>
</dbReference>
<organism evidence="3 4">
    <name type="scientific">Candidatus Reconcilbacillus cellulovorans</name>
    <dbReference type="NCBI Taxonomy" id="1906605"/>
    <lineage>
        <taxon>Bacteria</taxon>
        <taxon>Bacillati</taxon>
        <taxon>Bacillota</taxon>
        <taxon>Bacilli</taxon>
        <taxon>Bacillales</taxon>
        <taxon>Paenibacillaceae</taxon>
        <taxon>Candidatus Reconcilbacillus</taxon>
    </lineage>
</organism>
<feature type="domain" description="Serine aminopeptidase S33" evidence="2">
    <location>
        <begin position="34"/>
        <end position="148"/>
    </location>
</feature>
<dbReference type="SUPFAM" id="SSF53474">
    <property type="entry name" value="alpha/beta-Hydrolases"/>
    <property type="match status" value="1"/>
</dbReference>
<comment type="caution">
    <text evidence="3">The sequence shown here is derived from an EMBL/GenBank/DDBJ whole genome shotgun (WGS) entry which is preliminary data.</text>
</comment>
<evidence type="ECO:0000313" key="4">
    <source>
        <dbReference type="Proteomes" id="UP000243688"/>
    </source>
</evidence>
<gene>
    <name evidence="3" type="ORF">BLM47_05290</name>
</gene>
<dbReference type="Proteomes" id="UP000243688">
    <property type="component" value="Unassembled WGS sequence"/>
</dbReference>
<dbReference type="InterPro" id="IPR022742">
    <property type="entry name" value="Hydrolase_4"/>
</dbReference>
<evidence type="ECO:0000259" key="2">
    <source>
        <dbReference type="Pfam" id="PF12146"/>
    </source>
</evidence>
<reference evidence="3 4" key="1">
    <citation type="submission" date="2016-12" db="EMBL/GenBank/DDBJ databases">
        <title>Candidatus Reconcilibacillus cellulovorans genome.</title>
        <authorList>
            <person name="Kolinko S."/>
            <person name="Wu Y.-W."/>
            <person name="Tachea F."/>
            <person name="Denzel E."/>
            <person name="Hiras J."/>
            <person name="Baecker N."/>
            <person name="Chan L.J."/>
            <person name="Eichorst S.A."/>
            <person name="Frey D."/>
            <person name="Adams P.D."/>
            <person name="Pray T."/>
            <person name="Tanjore D."/>
            <person name="Petzold C.J."/>
            <person name="Gladden J.M."/>
            <person name="Simmons B.A."/>
            <person name="Singer S.W."/>
        </authorList>
    </citation>
    <scope>NUCLEOTIDE SEQUENCE [LARGE SCALE GENOMIC DNA]</scope>
    <source>
        <strain evidence="3">JTherm</strain>
    </source>
</reference>
<dbReference type="InterPro" id="IPR050261">
    <property type="entry name" value="FrsA_esterase"/>
</dbReference>
<dbReference type="GO" id="GO:0052689">
    <property type="term" value="F:carboxylic ester hydrolase activity"/>
    <property type="evidence" value="ECO:0007669"/>
    <property type="project" value="UniProtKB-ARBA"/>
</dbReference>
<protein>
    <submittedName>
        <fullName evidence="3">Alpha/beta hydrolase</fullName>
    </submittedName>
</protein>
<dbReference type="Gene3D" id="3.40.50.1820">
    <property type="entry name" value="alpha/beta hydrolase"/>
    <property type="match status" value="1"/>
</dbReference>